<dbReference type="PROSITE" id="PS00086">
    <property type="entry name" value="CYTOCHROME_P450"/>
    <property type="match status" value="1"/>
</dbReference>
<evidence type="ECO:0000256" key="7">
    <source>
        <dbReference type="RuleBase" id="RU000461"/>
    </source>
</evidence>
<organism evidence="9 10">
    <name type="scientific">Marasmius crinis-equi</name>
    <dbReference type="NCBI Taxonomy" id="585013"/>
    <lineage>
        <taxon>Eukaryota</taxon>
        <taxon>Fungi</taxon>
        <taxon>Dikarya</taxon>
        <taxon>Basidiomycota</taxon>
        <taxon>Agaricomycotina</taxon>
        <taxon>Agaricomycetes</taxon>
        <taxon>Agaricomycetidae</taxon>
        <taxon>Agaricales</taxon>
        <taxon>Marasmiineae</taxon>
        <taxon>Marasmiaceae</taxon>
        <taxon>Marasmius</taxon>
    </lineage>
</organism>
<evidence type="ECO:0000256" key="6">
    <source>
        <dbReference type="ARBA" id="ARBA00023033"/>
    </source>
</evidence>
<keyword evidence="5 7" id="KW-0408">Iron</keyword>
<keyword evidence="8" id="KW-0472">Membrane</keyword>
<keyword evidence="10" id="KW-1185">Reference proteome</keyword>
<evidence type="ECO:0000256" key="2">
    <source>
        <dbReference type="ARBA" id="ARBA00010617"/>
    </source>
</evidence>
<reference evidence="9 10" key="1">
    <citation type="submission" date="2024-02" db="EMBL/GenBank/DDBJ databases">
        <title>A draft genome for the cacao thread blight pathogen Marasmius crinis-equi.</title>
        <authorList>
            <person name="Cohen S.P."/>
            <person name="Baruah I.K."/>
            <person name="Amoako-Attah I."/>
            <person name="Bukari Y."/>
            <person name="Meinhardt L.W."/>
            <person name="Bailey B.A."/>
        </authorList>
    </citation>
    <scope>NUCLEOTIDE SEQUENCE [LARGE SCALE GENOMIC DNA]</scope>
    <source>
        <strain evidence="9 10">GH-76</strain>
    </source>
</reference>
<gene>
    <name evidence="9" type="ORF">V5O48_011238</name>
</gene>
<protein>
    <recommendedName>
        <fullName evidence="11">Cytochrome P450</fullName>
    </recommendedName>
</protein>
<dbReference type="PANTHER" id="PTHR46206">
    <property type="entry name" value="CYTOCHROME P450"/>
    <property type="match status" value="1"/>
</dbReference>
<accession>A0ABR3F642</accession>
<evidence type="ECO:0000256" key="5">
    <source>
        <dbReference type="ARBA" id="ARBA00023004"/>
    </source>
</evidence>
<dbReference type="EMBL" id="JBAHYK010000885">
    <property type="protein sequence ID" value="KAL0570719.1"/>
    <property type="molecule type" value="Genomic_DNA"/>
</dbReference>
<dbReference type="PRINTS" id="PR00465">
    <property type="entry name" value="EP450IV"/>
</dbReference>
<comment type="similarity">
    <text evidence="2 7">Belongs to the cytochrome P450 family.</text>
</comment>
<proteinExistence type="inferred from homology"/>
<dbReference type="InterPro" id="IPR017972">
    <property type="entry name" value="Cyt_P450_CS"/>
</dbReference>
<keyword evidence="6 7" id="KW-0503">Monooxygenase</keyword>
<evidence type="ECO:0000256" key="3">
    <source>
        <dbReference type="ARBA" id="ARBA00022723"/>
    </source>
</evidence>
<dbReference type="PANTHER" id="PTHR46206:SF1">
    <property type="entry name" value="P450, PUTATIVE (EUROFUNG)-RELATED"/>
    <property type="match status" value="1"/>
</dbReference>
<keyword evidence="8" id="KW-1133">Transmembrane helix</keyword>
<evidence type="ECO:0000256" key="1">
    <source>
        <dbReference type="ARBA" id="ARBA00001971"/>
    </source>
</evidence>
<dbReference type="CDD" id="cd11041">
    <property type="entry name" value="CYP503A1-like"/>
    <property type="match status" value="1"/>
</dbReference>
<dbReference type="Pfam" id="PF00067">
    <property type="entry name" value="p450"/>
    <property type="match status" value="1"/>
</dbReference>
<feature type="transmembrane region" description="Helical" evidence="8">
    <location>
        <begin position="12"/>
        <end position="37"/>
    </location>
</feature>
<evidence type="ECO:0000313" key="9">
    <source>
        <dbReference type="EMBL" id="KAL0570719.1"/>
    </source>
</evidence>
<evidence type="ECO:0000256" key="8">
    <source>
        <dbReference type="SAM" id="Phobius"/>
    </source>
</evidence>
<sequence length="552" mass="61401">MLAFASYSPSLLFLASSVFALATIAFLVLIPLFLLAVTSLKAYREHDLLPDSLPFIGKQSGELLSSLRANIRGATQSARLFAEAYAKYSLNQMVSIVPTWTKGPQVLVPPSLIPWLSQQPSHIMNAKDCTFENMQFAYTVQHPEITHNDLLDLMIKRELTKSVGALNDEIVQEIEECMEELFGGEVDGDGEAEWREVGVWDSMIKLVARSANRVFVGPELCKNEEYLMSCVRWTRDIQVSGAIMHMIPKFLKPYIARLATIPNRRDTAINLKHSTPLVERRIADMTRKLNDKTFDYEAPDDLLTWMIQESFKRSTESERSAHSLAYRLLLLNFAAVSTSTIGGANAVLDVLATSPSDEVVPILREEAERVMAEHGGIWTRAAVNKLHRLDSTLRESARYSGVGGTGLARRVRSEDGVLLPIDGKDGKKVWVPKGATVGVAQAGVHFDERFYGKTASMFDAFRFSRPKEDGVATANEDLVTTSPHFLAFSHGVHACPGRFFAANQLKLIMANLVLNYDIQPLPSRPANTPLGDVMIPPIKATMKIRRRKRDGL</sequence>
<dbReference type="InterPro" id="IPR001128">
    <property type="entry name" value="Cyt_P450"/>
</dbReference>
<dbReference type="SUPFAM" id="SSF48264">
    <property type="entry name" value="Cytochrome P450"/>
    <property type="match status" value="1"/>
</dbReference>
<dbReference type="InterPro" id="IPR036396">
    <property type="entry name" value="Cyt_P450_sf"/>
</dbReference>
<evidence type="ECO:0000313" key="10">
    <source>
        <dbReference type="Proteomes" id="UP001465976"/>
    </source>
</evidence>
<dbReference type="Proteomes" id="UP001465976">
    <property type="component" value="Unassembled WGS sequence"/>
</dbReference>
<comment type="caution">
    <text evidence="9">The sequence shown here is derived from an EMBL/GenBank/DDBJ whole genome shotgun (WGS) entry which is preliminary data.</text>
</comment>
<keyword evidence="8" id="KW-0812">Transmembrane</keyword>
<keyword evidence="7" id="KW-0349">Heme</keyword>
<keyword evidence="4 7" id="KW-0560">Oxidoreductase</keyword>
<comment type="cofactor">
    <cofactor evidence="1">
        <name>heme</name>
        <dbReference type="ChEBI" id="CHEBI:30413"/>
    </cofactor>
</comment>
<evidence type="ECO:0008006" key="11">
    <source>
        <dbReference type="Google" id="ProtNLM"/>
    </source>
</evidence>
<keyword evidence="3 7" id="KW-0479">Metal-binding</keyword>
<name>A0ABR3F642_9AGAR</name>
<evidence type="ECO:0000256" key="4">
    <source>
        <dbReference type="ARBA" id="ARBA00023002"/>
    </source>
</evidence>
<dbReference type="InterPro" id="IPR002403">
    <property type="entry name" value="Cyt_P450_E_grp-IV"/>
</dbReference>
<dbReference type="Gene3D" id="1.10.630.10">
    <property type="entry name" value="Cytochrome P450"/>
    <property type="match status" value="1"/>
</dbReference>